<protein>
    <submittedName>
        <fullName evidence="1">Uncharacterized protein</fullName>
    </submittedName>
</protein>
<organism evidence="1 2">
    <name type="scientific">SAR86 cluster bacterium</name>
    <dbReference type="NCBI Taxonomy" id="2030880"/>
    <lineage>
        <taxon>Bacteria</taxon>
        <taxon>Pseudomonadati</taxon>
        <taxon>Pseudomonadota</taxon>
        <taxon>Gammaproteobacteria</taxon>
        <taxon>SAR86 cluster</taxon>
    </lineage>
</organism>
<gene>
    <name evidence="1" type="ORF">DBW97_04310</name>
</gene>
<name>A0A368BL20_9GAMM</name>
<evidence type="ECO:0000313" key="1">
    <source>
        <dbReference type="EMBL" id="RCL37765.1"/>
    </source>
</evidence>
<accession>A0A368BL20</accession>
<sequence>MNVALSLFNIGTKISQNCCYPLFNIFQVIKEIRRLEKIIDKLSDQPVADGLPPLVAVNDEYHIQDFESPVENLNYLLDILEDLLDTVDEQKEK</sequence>
<dbReference type="EMBL" id="QOPD01000007">
    <property type="protein sequence ID" value="RCL37765.1"/>
    <property type="molecule type" value="Genomic_DNA"/>
</dbReference>
<evidence type="ECO:0000313" key="2">
    <source>
        <dbReference type="Proteomes" id="UP000252147"/>
    </source>
</evidence>
<proteinExistence type="predicted"/>
<reference evidence="1 2" key="1">
    <citation type="journal article" date="2018" name="Microbiome">
        <title>Fine metagenomic profile of the Mediterranean stratified and mixed water columns revealed by assembly and recruitment.</title>
        <authorList>
            <person name="Haro-Moreno J.M."/>
            <person name="Lopez-Perez M."/>
            <person name="De La Torre J.R."/>
            <person name="Picazo A."/>
            <person name="Camacho A."/>
            <person name="Rodriguez-Valera F."/>
        </authorList>
    </citation>
    <scope>NUCLEOTIDE SEQUENCE [LARGE SCALE GENOMIC DNA]</scope>
    <source>
        <strain evidence="1">MED-G83</strain>
    </source>
</reference>
<dbReference type="AlphaFoldDB" id="A0A368BL20"/>
<comment type="caution">
    <text evidence="1">The sequence shown here is derived from an EMBL/GenBank/DDBJ whole genome shotgun (WGS) entry which is preliminary data.</text>
</comment>
<dbReference type="Proteomes" id="UP000252147">
    <property type="component" value="Unassembled WGS sequence"/>
</dbReference>